<dbReference type="GO" id="GO:0016787">
    <property type="term" value="F:hydrolase activity"/>
    <property type="evidence" value="ECO:0007669"/>
    <property type="project" value="UniProtKB-KW"/>
</dbReference>
<dbReference type="Proteomes" id="UP000094769">
    <property type="component" value="Unassembled WGS sequence"/>
</dbReference>
<protein>
    <submittedName>
        <fullName evidence="5">Acylase ACY 1</fullName>
    </submittedName>
</protein>
<keyword evidence="3" id="KW-0378">Hydrolase</keyword>
<dbReference type="InterPro" id="IPR051792">
    <property type="entry name" value="GGT_bact"/>
</dbReference>
<dbReference type="GO" id="GO:0016740">
    <property type="term" value="F:transferase activity"/>
    <property type="evidence" value="ECO:0007669"/>
    <property type="project" value="UniProtKB-KW"/>
</dbReference>
<keyword evidence="6" id="KW-1185">Reference proteome</keyword>
<reference evidence="5 6" key="1">
    <citation type="submission" date="2016-06" db="EMBL/GenBank/DDBJ databases">
        <title>Genome sequence of endosymbiont of Candidatus Endolucinida thiodiazotropha.</title>
        <authorList>
            <person name="Poehlein A."/>
            <person name="Koenig S."/>
            <person name="Heiden S.E."/>
            <person name="Thuermer A."/>
            <person name="Voget S."/>
            <person name="Daniel R."/>
            <person name="Markert S."/>
            <person name="Gros O."/>
            <person name="Schweder T."/>
        </authorList>
    </citation>
    <scope>NUCLEOTIDE SEQUENCE [LARGE SCALE GENOMIC DNA]</scope>
    <source>
        <strain evidence="5 6">COS</strain>
    </source>
</reference>
<name>A0A7Z0VIB8_9GAMM</name>
<evidence type="ECO:0000256" key="4">
    <source>
        <dbReference type="ARBA" id="ARBA00023145"/>
    </source>
</evidence>
<dbReference type="Pfam" id="PF01019">
    <property type="entry name" value="G_glu_transpept"/>
    <property type="match status" value="1"/>
</dbReference>
<dbReference type="InterPro" id="IPR043137">
    <property type="entry name" value="GGT_ssub_C"/>
</dbReference>
<proteinExistence type="inferred from homology"/>
<sequence>MGSGGSNRIRSAILQVIINQLDFRMPLEQAISFPRIHFENGLLSLEPGIDESIAAALKNEFPRQQHWQKKNLFFGGTHCVALDEKGGHMGIGDERRGGVSLSI</sequence>
<accession>A0A7Z0VIB8</accession>
<comment type="caution">
    <text evidence="5">The sequence shown here is derived from an EMBL/GenBank/DDBJ whole genome shotgun (WGS) entry which is preliminary data.</text>
</comment>
<gene>
    <name evidence="5" type="primary">acyI</name>
    <name evidence="5" type="ORF">CODIS_36270</name>
</gene>
<dbReference type="PANTHER" id="PTHR43199:SF1">
    <property type="entry name" value="GLUTATHIONE HYDROLASE PROENZYME"/>
    <property type="match status" value="1"/>
</dbReference>
<dbReference type="SUPFAM" id="SSF56235">
    <property type="entry name" value="N-terminal nucleophile aminohydrolases (Ntn hydrolases)"/>
    <property type="match status" value="1"/>
</dbReference>
<evidence type="ECO:0000256" key="2">
    <source>
        <dbReference type="ARBA" id="ARBA00022679"/>
    </source>
</evidence>
<evidence type="ECO:0000313" key="6">
    <source>
        <dbReference type="Proteomes" id="UP000094769"/>
    </source>
</evidence>
<evidence type="ECO:0000256" key="3">
    <source>
        <dbReference type="ARBA" id="ARBA00022801"/>
    </source>
</evidence>
<keyword evidence="4" id="KW-0865">Zymogen</keyword>
<evidence type="ECO:0000256" key="1">
    <source>
        <dbReference type="ARBA" id="ARBA00009381"/>
    </source>
</evidence>
<organism evidence="5 6">
    <name type="scientific">Candidatus Thiodiazotropha endolucinida</name>
    <dbReference type="NCBI Taxonomy" id="1655433"/>
    <lineage>
        <taxon>Bacteria</taxon>
        <taxon>Pseudomonadati</taxon>
        <taxon>Pseudomonadota</taxon>
        <taxon>Gammaproteobacteria</taxon>
        <taxon>Chromatiales</taxon>
        <taxon>Sedimenticolaceae</taxon>
        <taxon>Candidatus Thiodiazotropha</taxon>
    </lineage>
</organism>
<dbReference type="InterPro" id="IPR029055">
    <property type="entry name" value="Ntn_hydrolases_N"/>
</dbReference>
<dbReference type="Gene3D" id="3.60.20.40">
    <property type="match status" value="1"/>
</dbReference>
<keyword evidence="2" id="KW-0808">Transferase</keyword>
<dbReference type="EMBL" id="MARB01000027">
    <property type="protein sequence ID" value="ODJ86092.1"/>
    <property type="molecule type" value="Genomic_DNA"/>
</dbReference>
<dbReference type="AlphaFoldDB" id="A0A7Z0VIB8"/>
<evidence type="ECO:0000313" key="5">
    <source>
        <dbReference type="EMBL" id="ODJ86092.1"/>
    </source>
</evidence>
<dbReference type="PANTHER" id="PTHR43199">
    <property type="entry name" value="GLUTATHIONE HYDROLASE"/>
    <property type="match status" value="1"/>
</dbReference>
<comment type="similarity">
    <text evidence="1">Belongs to the gamma-glutamyltransferase family.</text>
</comment>